<gene>
    <name evidence="1" type="ORF">LTR37_014353</name>
</gene>
<evidence type="ECO:0000313" key="1">
    <source>
        <dbReference type="EMBL" id="KAK3703657.1"/>
    </source>
</evidence>
<dbReference type="Proteomes" id="UP001281147">
    <property type="component" value="Unassembled WGS sequence"/>
</dbReference>
<protein>
    <submittedName>
        <fullName evidence="1">Uncharacterized protein</fullName>
    </submittedName>
</protein>
<evidence type="ECO:0000313" key="2">
    <source>
        <dbReference type="Proteomes" id="UP001281147"/>
    </source>
</evidence>
<dbReference type="EMBL" id="JAUTXU010000149">
    <property type="protein sequence ID" value="KAK3703657.1"/>
    <property type="molecule type" value="Genomic_DNA"/>
</dbReference>
<accession>A0ACC3MU34</accession>
<sequence>MEAEAEILGIPPCAQHATDVNLPANAAERKRVLNILAQRRYRRRRRERQAALETLVSHSAGKSSTTPSSTSQPRSDLNTGSESPGFNTCNSSSDSVVPNESSWQCWDSSIWTSASMETDPELTTLIADPAWTSSALSGMHDFLQNDDVQNTTFADDYNIVVPELDLLRAAYQIAGRLQSSHLLFAGLDAQSVFHSSSCGQWMNTLPTNLQPTTTQLTVPHHPIIDILPWPAVRTRLIRMYNLPSDLWPRHPSDGTESSLVRMVYDMEDGGIRVTGSDPSKESAWEVEQRFFEVWWWALDHSIISNSNRKRSIRGLPRLYAPSSAAPIIC</sequence>
<organism evidence="1 2">
    <name type="scientific">Vermiconidia calcicola</name>
    <dbReference type="NCBI Taxonomy" id="1690605"/>
    <lineage>
        <taxon>Eukaryota</taxon>
        <taxon>Fungi</taxon>
        <taxon>Dikarya</taxon>
        <taxon>Ascomycota</taxon>
        <taxon>Pezizomycotina</taxon>
        <taxon>Dothideomycetes</taxon>
        <taxon>Dothideomycetidae</taxon>
        <taxon>Mycosphaerellales</taxon>
        <taxon>Extremaceae</taxon>
        <taxon>Vermiconidia</taxon>
    </lineage>
</organism>
<name>A0ACC3MU34_9PEZI</name>
<reference evidence="1" key="1">
    <citation type="submission" date="2023-07" db="EMBL/GenBank/DDBJ databases">
        <title>Black Yeasts Isolated from many extreme environments.</title>
        <authorList>
            <person name="Coleine C."/>
            <person name="Stajich J.E."/>
            <person name="Selbmann L."/>
        </authorList>
    </citation>
    <scope>NUCLEOTIDE SEQUENCE</scope>
    <source>
        <strain evidence="1">CCFEE 5714</strain>
    </source>
</reference>
<proteinExistence type="predicted"/>
<keyword evidence="2" id="KW-1185">Reference proteome</keyword>
<comment type="caution">
    <text evidence="1">The sequence shown here is derived from an EMBL/GenBank/DDBJ whole genome shotgun (WGS) entry which is preliminary data.</text>
</comment>